<comment type="catalytic activity">
    <reaction evidence="11">
        <text>L-valine + 2-oxoglutarate = 3-methyl-2-oxobutanoate + L-glutamate</text>
        <dbReference type="Rhea" id="RHEA:24813"/>
        <dbReference type="ChEBI" id="CHEBI:11851"/>
        <dbReference type="ChEBI" id="CHEBI:16810"/>
        <dbReference type="ChEBI" id="CHEBI:29985"/>
        <dbReference type="ChEBI" id="CHEBI:57762"/>
        <dbReference type="EC" id="2.6.1.42"/>
    </reaction>
</comment>
<dbReference type="EMBL" id="CP044331">
    <property type="protein sequence ID" value="QGM99617.1"/>
    <property type="molecule type" value="Genomic_DNA"/>
</dbReference>
<dbReference type="PROSITE" id="PS00770">
    <property type="entry name" value="AA_TRANSFER_CLASS_4"/>
    <property type="match status" value="1"/>
</dbReference>
<dbReference type="KEGG" id="mpar:F7D14_08130"/>
<dbReference type="GO" id="GO:0009082">
    <property type="term" value="P:branched-chain amino acid biosynthetic process"/>
    <property type="evidence" value="ECO:0007669"/>
    <property type="project" value="UniProtKB-KW"/>
</dbReference>
<dbReference type="AlphaFoldDB" id="A0A6B8M3R2"/>
<dbReference type="InterPro" id="IPR001544">
    <property type="entry name" value="Aminotrans_IV"/>
</dbReference>
<sequence>MTGAPAAPTRTWTYFDGAWREGNTQILGVRSHGAWLGSVVFDGARAFGGLAPDLDKHLARVNRSAVAMGLEPVVTEASWAALCVEGFEHFAPDAALYIRPMYWAESGYGGGVRFDPASTNWCLTLYEAPMPPPRDIAVTLSPFRRPTAETAPVDAKASCLYANGARALMEAARRGFDNCLMLDALGHVTEFANSNAFMVKNGVVFTPFPNGTFLNGVTRQRVIGLLRKAGVEVIETSLTYADFVAADEIFSTGNFQKVAPITRIDTRELAPGPVFGNVRACYLSFAKSTHYKELCGAESSIYAREGASQNETKKRVLLER</sequence>
<dbReference type="InterPro" id="IPR036038">
    <property type="entry name" value="Aminotransferase-like"/>
</dbReference>
<evidence type="ECO:0000256" key="6">
    <source>
        <dbReference type="ARBA" id="ARBA00009320"/>
    </source>
</evidence>
<dbReference type="InterPro" id="IPR018300">
    <property type="entry name" value="Aminotrans_IV_CS"/>
</dbReference>
<evidence type="ECO:0000313" key="16">
    <source>
        <dbReference type="EMBL" id="QGM99617.1"/>
    </source>
</evidence>
<evidence type="ECO:0000256" key="7">
    <source>
        <dbReference type="ARBA" id="ARBA00013053"/>
    </source>
</evidence>
<organism evidence="16 17">
    <name type="scientific">Methylocystis parvus</name>
    <dbReference type="NCBI Taxonomy" id="134"/>
    <lineage>
        <taxon>Bacteria</taxon>
        <taxon>Pseudomonadati</taxon>
        <taxon>Pseudomonadota</taxon>
        <taxon>Alphaproteobacteria</taxon>
        <taxon>Hyphomicrobiales</taxon>
        <taxon>Methylocystaceae</taxon>
        <taxon>Methylocystis</taxon>
    </lineage>
</organism>
<dbReference type="InterPro" id="IPR043132">
    <property type="entry name" value="BCAT-like_C"/>
</dbReference>
<dbReference type="Gene3D" id="3.30.470.10">
    <property type="match status" value="1"/>
</dbReference>
<evidence type="ECO:0000313" key="17">
    <source>
        <dbReference type="Proteomes" id="UP000422569"/>
    </source>
</evidence>
<evidence type="ECO:0000256" key="10">
    <source>
        <dbReference type="ARBA" id="ARBA00023304"/>
    </source>
</evidence>
<dbReference type="PANTHER" id="PTHR42743">
    <property type="entry name" value="AMINO-ACID AMINOTRANSFERASE"/>
    <property type="match status" value="1"/>
</dbReference>
<comment type="cofactor">
    <cofactor evidence="1 15">
        <name>pyridoxal 5'-phosphate</name>
        <dbReference type="ChEBI" id="CHEBI:597326"/>
    </cofactor>
</comment>
<evidence type="ECO:0000256" key="2">
    <source>
        <dbReference type="ARBA" id="ARBA00003109"/>
    </source>
</evidence>
<comment type="catalytic activity">
    <reaction evidence="13">
        <text>L-leucine + 2-oxoglutarate = 4-methyl-2-oxopentanoate + L-glutamate</text>
        <dbReference type="Rhea" id="RHEA:18321"/>
        <dbReference type="ChEBI" id="CHEBI:16810"/>
        <dbReference type="ChEBI" id="CHEBI:17865"/>
        <dbReference type="ChEBI" id="CHEBI:29985"/>
        <dbReference type="ChEBI" id="CHEBI:57427"/>
        <dbReference type="EC" id="2.6.1.42"/>
    </reaction>
</comment>
<dbReference type="InterPro" id="IPR050571">
    <property type="entry name" value="Class-IV_PLP-Dep_Aminotrnsfr"/>
</dbReference>
<keyword evidence="16" id="KW-0032">Aminotransferase</keyword>
<comment type="function">
    <text evidence="2">Acts on leucine, isoleucine and valine.</text>
</comment>
<evidence type="ECO:0000256" key="13">
    <source>
        <dbReference type="ARBA" id="ARBA00049229"/>
    </source>
</evidence>
<dbReference type="GO" id="GO:0052654">
    <property type="term" value="F:L-leucine-2-oxoglutarate transaminase activity"/>
    <property type="evidence" value="ECO:0007669"/>
    <property type="project" value="RHEA"/>
</dbReference>
<dbReference type="NCBIfam" id="NF009896">
    <property type="entry name" value="PRK13356.1"/>
    <property type="match status" value="1"/>
</dbReference>
<evidence type="ECO:0000256" key="11">
    <source>
        <dbReference type="ARBA" id="ARBA00048212"/>
    </source>
</evidence>
<gene>
    <name evidence="16" type="ORF">F7D14_08130</name>
</gene>
<dbReference type="Gene3D" id="3.20.10.10">
    <property type="entry name" value="D-amino Acid Aminotransferase, subunit A, domain 2"/>
    <property type="match status" value="1"/>
</dbReference>
<evidence type="ECO:0000256" key="1">
    <source>
        <dbReference type="ARBA" id="ARBA00001933"/>
    </source>
</evidence>
<keyword evidence="10" id="KW-0100">Branched-chain amino acid biosynthesis</keyword>
<comment type="pathway">
    <text evidence="4">Amino-acid biosynthesis; L-valine biosynthesis; L-valine from pyruvate: step 4/4.</text>
</comment>
<evidence type="ECO:0000256" key="15">
    <source>
        <dbReference type="RuleBase" id="RU004516"/>
    </source>
</evidence>
<keyword evidence="10" id="KW-0028">Amino-acid biosynthesis</keyword>
<comment type="similarity">
    <text evidence="6 14">Belongs to the class-IV pyridoxal-phosphate-dependent aminotransferase family.</text>
</comment>
<dbReference type="GO" id="GO:0005829">
    <property type="term" value="C:cytosol"/>
    <property type="evidence" value="ECO:0007669"/>
    <property type="project" value="TreeGrafter"/>
</dbReference>
<dbReference type="GO" id="GO:0052655">
    <property type="term" value="F:L-valine-2-oxoglutarate transaminase activity"/>
    <property type="evidence" value="ECO:0007669"/>
    <property type="project" value="RHEA"/>
</dbReference>
<comment type="catalytic activity">
    <reaction evidence="12">
        <text>L-isoleucine + 2-oxoglutarate = (S)-3-methyl-2-oxopentanoate + L-glutamate</text>
        <dbReference type="Rhea" id="RHEA:24801"/>
        <dbReference type="ChEBI" id="CHEBI:16810"/>
        <dbReference type="ChEBI" id="CHEBI:29985"/>
        <dbReference type="ChEBI" id="CHEBI:35146"/>
        <dbReference type="ChEBI" id="CHEBI:58045"/>
        <dbReference type="EC" id="2.6.1.42"/>
    </reaction>
</comment>
<evidence type="ECO:0000256" key="9">
    <source>
        <dbReference type="ARBA" id="ARBA00022898"/>
    </source>
</evidence>
<evidence type="ECO:0000256" key="5">
    <source>
        <dbReference type="ARBA" id="ARBA00005072"/>
    </source>
</evidence>
<dbReference type="PANTHER" id="PTHR42743:SF11">
    <property type="entry name" value="AMINODEOXYCHORISMATE LYASE"/>
    <property type="match status" value="1"/>
</dbReference>
<evidence type="ECO:0000256" key="12">
    <source>
        <dbReference type="ARBA" id="ARBA00048798"/>
    </source>
</evidence>
<protein>
    <recommendedName>
        <fullName evidence="8">Probable branched-chain-amino-acid aminotransferase</fullName>
        <ecNumber evidence="7">2.6.1.42</ecNumber>
    </recommendedName>
</protein>
<dbReference type="SUPFAM" id="SSF56752">
    <property type="entry name" value="D-aminoacid aminotransferase-like PLP-dependent enzymes"/>
    <property type="match status" value="1"/>
</dbReference>
<comment type="pathway">
    <text evidence="3">Amino-acid biosynthesis; L-isoleucine biosynthesis; L-isoleucine from 2-oxobutanoate: step 4/4.</text>
</comment>
<comment type="pathway">
    <text evidence="5">Amino-acid biosynthesis; L-leucine biosynthesis; L-leucine from 3-methyl-2-oxobutanoate: step 4/4.</text>
</comment>
<reference evidence="16 17" key="1">
    <citation type="submission" date="2019-09" db="EMBL/GenBank/DDBJ databases">
        <title>Isolation and complete genome sequencing of Methylocystis species.</title>
        <authorList>
            <person name="Rumah B.L."/>
            <person name="Stead C.E."/>
            <person name="Stevens B.C."/>
            <person name="Minton N.P."/>
            <person name="Grosse-Honebrink A."/>
            <person name="Zhang Y."/>
        </authorList>
    </citation>
    <scope>NUCLEOTIDE SEQUENCE [LARGE SCALE GENOMIC DNA]</scope>
    <source>
        <strain evidence="16 17">BRCS2</strain>
    </source>
</reference>
<dbReference type="Pfam" id="PF01063">
    <property type="entry name" value="Aminotran_4"/>
    <property type="match status" value="1"/>
</dbReference>
<evidence type="ECO:0000256" key="4">
    <source>
        <dbReference type="ARBA" id="ARBA00004931"/>
    </source>
</evidence>
<dbReference type="GO" id="GO:0052656">
    <property type="term" value="F:L-isoleucine-2-oxoglutarate transaminase activity"/>
    <property type="evidence" value="ECO:0007669"/>
    <property type="project" value="RHEA"/>
</dbReference>
<dbReference type="InterPro" id="IPR043131">
    <property type="entry name" value="BCAT-like_N"/>
</dbReference>
<evidence type="ECO:0000256" key="8">
    <source>
        <dbReference type="ARBA" id="ARBA00014472"/>
    </source>
</evidence>
<name>A0A6B8M3R2_9HYPH</name>
<evidence type="ECO:0000256" key="14">
    <source>
        <dbReference type="RuleBase" id="RU004106"/>
    </source>
</evidence>
<dbReference type="EC" id="2.6.1.42" evidence="7"/>
<accession>A0A6B8M3R2</accession>
<keyword evidence="17" id="KW-1185">Reference proteome</keyword>
<keyword evidence="9 15" id="KW-0663">Pyridoxal phosphate</keyword>
<evidence type="ECO:0000256" key="3">
    <source>
        <dbReference type="ARBA" id="ARBA00004824"/>
    </source>
</evidence>
<dbReference type="Proteomes" id="UP000422569">
    <property type="component" value="Chromosome"/>
</dbReference>
<keyword evidence="16" id="KW-0808">Transferase</keyword>
<proteinExistence type="inferred from homology"/>